<evidence type="ECO:0000256" key="1">
    <source>
        <dbReference type="ARBA" id="ARBA00007529"/>
    </source>
</evidence>
<evidence type="ECO:0000313" key="2">
    <source>
        <dbReference type="EMBL" id="SNB76500.1"/>
    </source>
</evidence>
<dbReference type="FunFam" id="3.10.310.10:FF:000003">
    <property type="entry name" value="Proline racemase"/>
    <property type="match status" value="1"/>
</dbReference>
<dbReference type="PANTHER" id="PTHR33442">
    <property type="entry name" value="TRANS-3-HYDROXY-L-PROLINE DEHYDRATASE"/>
    <property type="match status" value="1"/>
</dbReference>
<comment type="similarity">
    <text evidence="1">Belongs to the proline racemase family.</text>
</comment>
<evidence type="ECO:0000313" key="3">
    <source>
        <dbReference type="Proteomes" id="UP000197025"/>
    </source>
</evidence>
<name>A0A212RV32_9CHLR</name>
<accession>A0A212RV32</accession>
<dbReference type="Proteomes" id="UP000197025">
    <property type="component" value="Unassembled WGS sequence"/>
</dbReference>
<dbReference type="GO" id="GO:0047580">
    <property type="term" value="F:4-hydroxyproline epimerase activity"/>
    <property type="evidence" value="ECO:0007669"/>
    <property type="project" value="TreeGrafter"/>
</dbReference>
<gene>
    <name evidence="2" type="ORF">SAMN02746019_00028800</name>
</gene>
<dbReference type="SFLD" id="SFLDS00028">
    <property type="entry name" value="Proline_Racemase"/>
    <property type="match status" value="1"/>
</dbReference>
<sequence>MRAFESTTWSPPPDWQRFTTIDLHAEGEPLRVLATGLDPIPGSTILDKRRYAQQHLDGLRRALILEPRGHADMYGAIITEPASPDSDLGVLFMHNEGWSTMCGHGIIALVTCLLETRLRPSTFPSLDCERLAAKGELRIDAPAGQVIARATLAPDGQRVARVTFRNVPSFAYALDQVVDVPGLGRVRYDLAFGGAFYAYVDAAEIGLGLEAGDYRALIEAGMAIKRAVMATREIRHPFEPDLSFLYGTIISGPPRDPAHQARNVCIFAEGEVDRSPTGTGVSGRAALEYARGRLRPGQPFTIESILGTTFTVTIVDEVNFGGFPAVIPEVSGRAWITGRHEFVLAPDDPLRDGFLLR</sequence>
<keyword evidence="3" id="KW-1185">Reference proteome</keyword>
<protein>
    <submittedName>
        <fullName evidence="2">Proline racemase</fullName>
    </submittedName>
</protein>
<dbReference type="Pfam" id="PF05544">
    <property type="entry name" value="Pro_racemase"/>
    <property type="match status" value="1"/>
</dbReference>
<proteinExistence type="inferred from homology"/>
<reference evidence="3" key="1">
    <citation type="submission" date="2017-06" db="EMBL/GenBank/DDBJ databases">
        <authorList>
            <person name="Varghese N."/>
            <person name="Submissions S."/>
        </authorList>
    </citation>
    <scope>NUCLEOTIDE SEQUENCE [LARGE SCALE GENOMIC DNA]</scope>
    <source>
        <strain evidence="3">JAD2</strain>
    </source>
</reference>
<dbReference type="InterPro" id="IPR008794">
    <property type="entry name" value="Pro_racemase_fam"/>
</dbReference>
<dbReference type="Gene3D" id="3.10.310.10">
    <property type="entry name" value="Diaminopimelate Epimerase, Chain A, domain 1"/>
    <property type="match status" value="2"/>
</dbReference>
<dbReference type="RefSeq" id="WP_088572551.1">
    <property type="nucleotide sequence ID" value="NZ_FYEK01000078.1"/>
</dbReference>
<dbReference type="OrthoDB" id="181267at2"/>
<dbReference type="SUPFAM" id="SSF54506">
    <property type="entry name" value="Diaminopimelate epimerase-like"/>
    <property type="match status" value="1"/>
</dbReference>
<dbReference type="AlphaFoldDB" id="A0A212RV32"/>
<organism evidence="2 3">
    <name type="scientific">Thermoflexus hugenholtzii JAD2</name>
    <dbReference type="NCBI Taxonomy" id="877466"/>
    <lineage>
        <taxon>Bacteria</taxon>
        <taxon>Bacillati</taxon>
        <taxon>Chloroflexota</taxon>
        <taxon>Thermoflexia</taxon>
        <taxon>Thermoflexales</taxon>
        <taxon>Thermoflexaceae</taxon>
        <taxon>Thermoflexus</taxon>
    </lineage>
</organism>
<dbReference type="InParanoid" id="A0A212RV32"/>
<dbReference type="PANTHER" id="PTHR33442:SF1">
    <property type="entry name" value="TRANS-3-HYDROXY-L-PROLINE DEHYDRATASE"/>
    <property type="match status" value="1"/>
</dbReference>
<dbReference type="PIRSF" id="PIRSF029792">
    <property type="entry name" value="Pro_racemase"/>
    <property type="match status" value="1"/>
</dbReference>
<dbReference type="EMBL" id="FYEK01000078">
    <property type="protein sequence ID" value="SNB76500.1"/>
    <property type="molecule type" value="Genomic_DNA"/>
</dbReference>